<name>A0A562LP97_9GAMM</name>
<dbReference type="RefSeq" id="WP_144815188.1">
    <property type="nucleotide sequence ID" value="NZ_VLKP01000008.1"/>
</dbReference>
<accession>A0A562LP97</accession>
<comment type="caution">
    <text evidence="1">The sequence shown here is derived from an EMBL/GenBank/DDBJ whole genome shotgun (WGS) entry which is preliminary data.</text>
</comment>
<sequence>MTRYCLDACSIINLFCGWGGIQELHSFGTYWSTTTTALGEFKDVRVQQTDGTIVRVPLSHGLLLGQYPLTVHTEFHPLEVATATNLSALIDDGEAECLAIAKHRELIFVSDDGPAILAAEGLGVRTASSLDLIIAWSELDASRPARLTEIIERIEVLARYVPPRSHPRKEWWDRLRCR</sequence>
<dbReference type="Proteomes" id="UP000316471">
    <property type="component" value="Unassembled WGS sequence"/>
</dbReference>
<evidence type="ECO:0000313" key="1">
    <source>
        <dbReference type="EMBL" id="TWI09398.1"/>
    </source>
</evidence>
<dbReference type="EMBL" id="VLKP01000008">
    <property type="protein sequence ID" value="TWI09398.1"/>
    <property type="molecule type" value="Genomic_DNA"/>
</dbReference>
<dbReference type="OrthoDB" id="6057629at2"/>
<gene>
    <name evidence="1" type="ORF">IP93_02014</name>
</gene>
<proteinExistence type="predicted"/>
<dbReference type="AlphaFoldDB" id="A0A562LP97"/>
<organism evidence="1 2">
    <name type="scientific">Aerolutibacter ruishenii</name>
    <dbReference type="NCBI Taxonomy" id="686800"/>
    <lineage>
        <taxon>Bacteria</taxon>
        <taxon>Pseudomonadati</taxon>
        <taxon>Pseudomonadota</taxon>
        <taxon>Gammaproteobacteria</taxon>
        <taxon>Lysobacterales</taxon>
        <taxon>Lysobacteraceae</taxon>
        <taxon>Aerolutibacter</taxon>
    </lineage>
</organism>
<evidence type="ECO:0008006" key="3">
    <source>
        <dbReference type="Google" id="ProtNLM"/>
    </source>
</evidence>
<reference evidence="1 2" key="1">
    <citation type="journal article" date="2015" name="Stand. Genomic Sci.">
        <title>Genomic Encyclopedia of Bacterial and Archaeal Type Strains, Phase III: the genomes of soil and plant-associated and newly described type strains.</title>
        <authorList>
            <person name="Whitman W.B."/>
            <person name="Woyke T."/>
            <person name="Klenk H.P."/>
            <person name="Zhou Y."/>
            <person name="Lilburn T.G."/>
            <person name="Beck B.J."/>
            <person name="De Vos P."/>
            <person name="Vandamme P."/>
            <person name="Eisen J.A."/>
            <person name="Garrity G."/>
            <person name="Hugenholtz P."/>
            <person name="Kyrpides N.C."/>
        </authorList>
    </citation>
    <scope>NUCLEOTIDE SEQUENCE [LARGE SCALE GENOMIC DNA]</scope>
    <source>
        <strain evidence="1 2">CGMCC 1.10136</strain>
    </source>
</reference>
<evidence type="ECO:0000313" key="2">
    <source>
        <dbReference type="Proteomes" id="UP000316471"/>
    </source>
</evidence>
<keyword evidence="2" id="KW-1185">Reference proteome</keyword>
<protein>
    <recommendedName>
        <fullName evidence="3">Nucleic acid-binding protein</fullName>
    </recommendedName>
</protein>